<evidence type="ECO:0000313" key="1">
    <source>
        <dbReference type="EMBL" id="AYQ55165.1"/>
    </source>
</evidence>
<organism evidence="1 2">
    <name type="scientific">Methanomethylophilus alvi</name>
    <dbReference type="NCBI Taxonomy" id="1291540"/>
    <lineage>
        <taxon>Archaea</taxon>
        <taxon>Methanobacteriati</taxon>
        <taxon>Thermoplasmatota</taxon>
        <taxon>Thermoplasmata</taxon>
        <taxon>Methanomassiliicoccales</taxon>
        <taxon>Methanomethylophilaceae</taxon>
        <taxon>Methanomethylophilus</taxon>
    </lineage>
</organism>
<dbReference type="InterPro" id="IPR014867">
    <property type="entry name" value="Spore_coat_CotH_CotH2/3/7"/>
</dbReference>
<accession>A0A3G3IH50</accession>
<name>A0A3G3IH50_9ARCH</name>
<dbReference type="RefSeq" id="WP_015504907.1">
    <property type="nucleotide sequence ID" value="NZ_CAYARO010000014.1"/>
</dbReference>
<dbReference type="EMBL" id="CP017686">
    <property type="protein sequence ID" value="AYQ55165.1"/>
    <property type="molecule type" value="Genomic_DNA"/>
</dbReference>
<sequence length="424" mass="47406">MKNYQMAAATVILLAATVFLIDANESESDGDLTLPVVSIDTEGGKAVLSDTDYLVCSVDVAGYEDGAGDISGAEGKIRGRGNTTWYGNHTWWDMPKKPYKLKLAEETDLFGFGPTDTYIFIANYADQSLSRDYFAYTIADSIGLEHTPSCLFVDLYLNGIYQGVYMVCNRIGIESASVDIPYITEDPADSGYIVEMDGWISGEGTEETDYFVLDGNCYAIKDPDVTDPLWTAEHFSFIEGRVREAYDAVASGDVARMEGCIDVESFALTYIVNELFNTEDIAWSSFYMYYDPADGLIHSGPVWDFDTSSGNSRSEAADPECLYASYMNKWYAGLLRTDGFAEMVGDLLSLNRQTIVDTMDADMEYLRSHRYDFEHNFDRWGVLGSTIWANPVEFVHLRTWESHADYLYGWLTASLDHVCSVYCG</sequence>
<evidence type="ECO:0008006" key="3">
    <source>
        <dbReference type="Google" id="ProtNLM"/>
    </source>
</evidence>
<dbReference type="Pfam" id="PF08757">
    <property type="entry name" value="CotH"/>
    <property type="match status" value="1"/>
</dbReference>
<dbReference type="GeneID" id="41321804"/>
<evidence type="ECO:0000313" key="2">
    <source>
        <dbReference type="Proteomes" id="UP000273278"/>
    </source>
</evidence>
<gene>
    <name evidence="1" type="ORF">BKD89_05020</name>
</gene>
<proteinExistence type="predicted"/>
<dbReference type="AlphaFoldDB" id="A0A3G3IH50"/>
<reference evidence="1 2" key="1">
    <citation type="submission" date="2016-10" db="EMBL/GenBank/DDBJ databases">
        <title>Complete genome of the TMA-utilizing, human hosted archaeon Methanomethylophilus alvus Gen. nov, sp. nov., strain Mx-05, derived from a pure culture.</title>
        <authorList>
            <person name="Brugere J.-F."/>
            <person name="Ben Hania W."/>
            <person name="Chaudhary P.P."/>
            <person name="Gaci N."/>
            <person name="Borrel G."/>
            <person name="Cao Van Tuat L."/>
            <person name="Fardeau M.-L."/>
            <person name="Harris H.M.B."/>
            <person name="O'Toole P.W."/>
            <person name="Ollivier B."/>
        </authorList>
    </citation>
    <scope>NUCLEOTIDE SEQUENCE [LARGE SCALE GENOMIC DNA]</scope>
    <source>
        <strain evidence="1 2">Mx-05</strain>
    </source>
</reference>
<protein>
    <recommendedName>
        <fullName evidence="3">Spore coat protein CotH</fullName>
    </recommendedName>
</protein>
<dbReference type="Proteomes" id="UP000273278">
    <property type="component" value="Chromosome"/>
</dbReference>